<gene>
    <name evidence="1" type="primary">SPATA25</name>
</gene>
<sequence>MWETRVRSLGREDPLEKEMVPTPVLLPGESHGRRSLTQPGLPSSGQGGAASLGSSLGLYSPIEPGVVASGGQGPLSQKAEQVTPVAQAWGPAPGGTGWEPPRQEYNWYCHKFPAARQPENLGREDGCSRSRAPQPGGPSRPVPLLLCGLPPGAPPMPANAGGTEANSQPDICILTLAMMIAGIPTVPVPGLREEDLIRAAQAFMMAHPEPEGAVEGAQWVQAQTHTASGPVALARSRRGQPPGSYL</sequence>
<organism evidence="1">
    <name type="scientific">Ovis aries</name>
    <name type="common">Sheep</name>
    <dbReference type="NCBI Taxonomy" id="9940"/>
    <lineage>
        <taxon>Eukaryota</taxon>
        <taxon>Metazoa</taxon>
        <taxon>Chordata</taxon>
        <taxon>Craniata</taxon>
        <taxon>Vertebrata</taxon>
        <taxon>Euteleostomi</taxon>
        <taxon>Mammalia</taxon>
        <taxon>Eutheria</taxon>
        <taxon>Laurasiatheria</taxon>
        <taxon>Artiodactyla</taxon>
        <taxon>Ruminantia</taxon>
        <taxon>Pecora</taxon>
        <taxon>Bovidae</taxon>
        <taxon>Caprinae</taxon>
        <taxon>Ovis</taxon>
    </lineage>
</organism>
<reference evidence="1" key="1">
    <citation type="submission" date="2020-11" db="EMBL/GenBank/DDBJ databases">
        <authorList>
            <person name="Davenport K.M."/>
            <person name="Bickhart D.M."/>
            <person name="Smith T.P.L."/>
            <person name="Murdoch B.M."/>
            <person name="Rosen B.D."/>
        </authorList>
    </citation>
    <scope>NUCLEOTIDE SEQUENCE [LARGE SCALE GENOMIC DNA]</scope>
    <source>
        <strain evidence="1">OAR_USU_Benz2616</strain>
    </source>
</reference>
<name>A0AC11BY83_SHEEP</name>
<accession>A0AC11BY83</accession>
<proteinExistence type="predicted"/>
<protein>
    <submittedName>
        <fullName evidence="1">Spermatosis associated 25</fullName>
    </submittedName>
</protein>
<reference evidence="1" key="3">
    <citation type="submission" date="2025-09" db="UniProtKB">
        <authorList>
            <consortium name="Ensembl"/>
        </authorList>
    </citation>
    <scope>IDENTIFICATION</scope>
</reference>
<evidence type="ECO:0000313" key="1">
    <source>
        <dbReference type="Ensembl" id="ENSOARP00020020156.2"/>
    </source>
</evidence>
<dbReference type="Ensembl" id="ENSOART00020024314.2">
    <property type="protein sequence ID" value="ENSOARP00020020156.2"/>
    <property type="gene ID" value="ENSOARG00020015876.2"/>
</dbReference>
<reference evidence="1" key="2">
    <citation type="submission" date="2025-08" db="UniProtKB">
        <authorList>
            <consortium name="Ensembl"/>
        </authorList>
    </citation>
    <scope>IDENTIFICATION</scope>
</reference>